<gene>
    <name evidence="2" type="ORF">PR048_030166</name>
</gene>
<name>A0ABQ9G860_9NEOP</name>
<keyword evidence="3" id="KW-1185">Reference proteome</keyword>
<accession>A0ABQ9G860</accession>
<feature type="region of interest" description="Disordered" evidence="1">
    <location>
        <begin position="167"/>
        <end position="190"/>
    </location>
</feature>
<proteinExistence type="predicted"/>
<evidence type="ECO:0000256" key="1">
    <source>
        <dbReference type="SAM" id="MobiDB-lite"/>
    </source>
</evidence>
<dbReference type="EMBL" id="JARBHB010000014">
    <property type="protein sequence ID" value="KAJ8868627.1"/>
    <property type="molecule type" value="Genomic_DNA"/>
</dbReference>
<sequence length="567" mass="62239">MFGLRSVPVVSVFTLPARGIEQQTAEPQGTASSAHLGTPARELNCHHTCQHNSRGGRGGLVYRLITSHLGEPGSTLGGAAPGFLHVRIVLNDAASRRIFSGISRFPRPCIPALLRNHFASPSSPQRCEESRGGWLADSRTHARDTWSKGVNDSRQLNIAAYGSESFSGRHRNEGVEETGDPRENPPTNGIVRHESLVTRPGFEPSSPWWEASVLIAQPPLPQTTLLHIKLRSLRRKRLEPVHLSPCCRRLRLLDVLAAAVPGTALSWPFLTGRRLADVPTAPPFPGPATNHRAALYRRVVWCVAMPSTVCRLSQIAGVLVSPLNSLLGSRERQLMTRSHHTKIGHNRVDNRNCRRNDNFVVSVAKKASCRIGIVRPRVEDQLLFPTVSRNRHSYAAGTEQEARAVLRYAVVDTLFGISRATYVPTMTLVYSLFKSNTAQINELFTVMRPNRVQFSQKGRGFISMQQPMEKRRRLQYIQIVARGGGRILAALNVKFSRADEGEVMRVWSRAPECKGEGNGRSPGPAAKPGTIPTCENSGLTPPGFEPGSPWREAKALAAVTAAASKLS</sequence>
<feature type="region of interest" description="Disordered" evidence="1">
    <location>
        <begin position="512"/>
        <end position="548"/>
    </location>
</feature>
<protein>
    <submittedName>
        <fullName evidence="2">Uncharacterized protein</fullName>
    </submittedName>
</protein>
<evidence type="ECO:0000313" key="3">
    <source>
        <dbReference type="Proteomes" id="UP001159363"/>
    </source>
</evidence>
<evidence type="ECO:0000313" key="2">
    <source>
        <dbReference type="EMBL" id="KAJ8868627.1"/>
    </source>
</evidence>
<organism evidence="2 3">
    <name type="scientific">Dryococelus australis</name>
    <dbReference type="NCBI Taxonomy" id="614101"/>
    <lineage>
        <taxon>Eukaryota</taxon>
        <taxon>Metazoa</taxon>
        <taxon>Ecdysozoa</taxon>
        <taxon>Arthropoda</taxon>
        <taxon>Hexapoda</taxon>
        <taxon>Insecta</taxon>
        <taxon>Pterygota</taxon>
        <taxon>Neoptera</taxon>
        <taxon>Polyneoptera</taxon>
        <taxon>Phasmatodea</taxon>
        <taxon>Verophasmatodea</taxon>
        <taxon>Anareolatae</taxon>
        <taxon>Phasmatidae</taxon>
        <taxon>Eurycanthinae</taxon>
        <taxon>Dryococelus</taxon>
    </lineage>
</organism>
<dbReference type="Proteomes" id="UP001159363">
    <property type="component" value="Chromosome 13"/>
</dbReference>
<comment type="caution">
    <text evidence="2">The sequence shown here is derived from an EMBL/GenBank/DDBJ whole genome shotgun (WGS) entry which is preliminary data.</text>
</comment>
<feature type="compositionally biased region" description="Basic and acidic residues" evidence="1">
    <location>
        <begin position="170"/>
        <end position="183"/>
    </location>
</feature>
<reference evidence="2 3" key="1">
    <citation type="submission" date="2023-02" db="EMBL/GenBank/DDBJ databases">
        <title>LHISI_Scaffold_Assembly.</title>
        <authorList>
            <person name="Stuart O.P."/>
            <person name="Cleave R."/>
            <person name="Magrath M.J.L."/>
            <person name="Mikheyev A.S."/>
        </authorList>
    </citation>
    <scope>NUCLEOTIDE SEQUENCE [LARGE SCALE GENOMIC DNA]</scope>
    <source>
        <strain evidence="2">Daus_M_001</strain>
        <tissue evidence="2">Leg muscle</tissue>
    </source>
</reference>